<accession>A0A9D4DEX3</accession>
<keyword evidence="2" id="KW-1185">Reference proteome</keyword>
<organism evidence="1 2">
    <name type="scientific">Dreissena polymorpha</name>
    <name type="common">Zebra mussel</name>
    <name type="synonym">Mytilus polymorpha</name>
    <dbReference type="NCBI Taxonomy" id="45954"/>
    <lineage>
        <taxon>Eukaryota</taxon>
        <taxon>Metazoa</taxon>
        <taxon>Spiralia</taxon>
        <taxon>Lophotrochozoa</taxon>
        <taxon>Mollusca</taxon>
        <taxon>Bivalvia</taxon>
        <taxon>Autobranchia</taxon>
        <taxon>Heteroconchia</taxon>
        <taxon>Euheterodonta</taxon>
        <taxon>Imparidentia</taxon>
        <taxon>Neoheterodontei</taxon>
        <taxon>Myida</taxon>
        <taxon>Dreissenoidea</taxon>
        <taxon>Dreissenidae</taxon>
        <taxon>Dreissena</taxon>
    </lineage>
</organism>
<evidence type="ECO:0000313" key="2">
    <source>
        <dbReference type="Proteomes" id="UP000828390"/>
    </source>
</evidence>
<reference evidence="1" key="1">
    <citation type="journal article" date="2019" name="bioRxiv">
        <title>The Genome of the Zebra Mussel, Dreissena polymorpha: A Resource for Invasive Species Research.</title>
        <authorList>
            <person name="McCartney M.A."/>
            <person name="Auch B."/>
            <person name="Kono T."/>
            <person name="Mallez S."/>
            <person name="Zhang Y."/>
            <person name="Obille A."/>
            <person name="Becker A."/>
            <person name="Abrahante J.E."/>
            <person name="Garbe J."/>
            <person name="Badalamenti J.P."/>
            <person name="Herman A."/>
            <person name="Mangelson H."/>
            <person name="Liachko I."/>
            <person name="Sullivan S."/>
            <person name="Sone E.D."/>
            <person name="Koren S."/>
            <person name="Silverstein K.A.T."/>
            <person name="Beckman K.B."/>
            <person name="Gohl D.M."/>
        </authorList>
    </citation>
    <scope>NUCLEOTIDE SEQUENCE</scope>
    <source>
        <strain evidence="1">Duluth1</strain>
        <tissue evidence="1">Whole animal</tissue>
    </source>
</reference>
<gene>
    <name evidence="1" type="ORF">DPMN_182125</name>
</gene>
<proteinExistence type="predicted"/>
<sequence length="74" mass="7986">MSNIEIMVKYGSKELFEILRDTSIGILCLRTADDASLATAGFFTRSTSLQSSICGGQIRVDVISSCLLHCSVLV</sequence>
<name>A0A9D4DEX3_DREPO</name>
<reference evidence="1" key="2">
    <citation type="submission" date="2020-11" db="EMBL/GenBank/DDBJ databases">
        <authorList>
            <person name="McCartney M.A."/>
            <person name="Auch B."/>
            <person name="Kono T."/>
            <person name="Mallez S."/>
            <person name="Becker A."/>
            <person name="Gohl D.M."/>
            <person name="Silverstein K.A.T."/>
            <person name="Koren S."/>
            <person name="Bechman K.B."/>
            <person name="Herman A."/>
            <person name="Abrahante J.E."/>
            <person name="Garbe J."/>
        </authorList>
    </citation>
    <scope>NUCLEOTIDE SEQUENCE</scope>
    <source>
        <strain evidence="1">Duluth1</strain>
        <tissue evidence="1">Whole animal</tissue>
    </source>
</reference>
<dbReference type="Proteomes" id="UP000828390">
    <property type="component" value="Unassembled WGS sequence"/>
</dbReference>
<dbReference type="EMBL" id="JAIWYP010000010">
    <property type="protein sequence ID" value="KAH3747696.1"/>
    <property type="molecule type" value="Genomic_DNA"/>
</dbReference>
<dbReference type="AlphaFoldDB" id="A0A9D4DEX3"/>
<comment type="caution">
    <text evidence="1">The sequence shown here is derived from an EMBL/GenBank/DDBJ whole genome shotgun (WGS) entry which is preliminary data.</text>
</comment>
<evidence type="ECO:0000313" key="1">
    <source>
        <dbReference type="EMBL" id="KAH3747696.1"/>
    </source>
</evidence>
<protein>
    <submittedName>
        <fullName evidence="1">Uncharacterized protein</fullName>
    </submittedName>
</protein>